<dbReference type="GO" id="GO:0006420">
    <property type="term" value="P:arginyl-tRNA aminoacylation"/>
    <property type="evidence" value="ECO:0007669"/>
    <property type="project" value="InterPro"/>
</dbReference>
<reference evidence="5 7" key="2">
    <citation type="journal article" date="2013" name="Nature">
        <title>Insights into bilaterian evolution from three spiralian genomes.</title>
        <authorList>
            <person name="Simakov O."/>
            <person name="Marletaz F."/>
            <person name="Cho S.J."/>
            <person name="Edsinger-Gonzales E."/>
            <person name="Havlak P."/>
            <person name="Hellsten U."/>
            <person name="Kuo D.H."/>
            <person name="Larsson T."/>
            <person name="Lv J."/>
            <person name="Arendt D."/>
            <person name="Savage R."/>
            <person name="Osoegawa K."/>
            <person name="de Jong P."/>
            <person name="Grimwood J."/>
            <person name="Chapman J.A."/>
            <person name="Shapiro H."/>
            <person name="Aerts A."/>
            <person name="Otillar R.P."/>
            <person name="Terry A.Y."/>
            <person name="Boore J.L."/>
            <person name="Grigoriev I.V."/>
            <person name="Lindberg D.R."/>
            <person name="Seaver E.C."/>
            <person name="Weisblat D.A."/>
            <person name="Putnam N.H."/>
            <person name="Rokhsar D.S."/>
        </authorList>
    </citation>
    <scope>NUCLEOTIDE SEQUENCE</scope>
</reference>
<reference evidence="7" key="1">
    <citation type="submission" date="2012-12" db="EMBL/GenBank/DDBJ databases">
        <authorList>
            <person name="Hellsten U."/>
            <person name="Grimwood J."/>
            <person name="Chapman J.A."/>
            <person name="Shapiro H."/>
            <person name="Aerts A."/>
            <person name="Otillar R.P."/>
            <person name="Terry A.Y."/>
            <person name="Boore J.L."/>
            <person name="Simakov O."/>
            <person name="Marletaz F."/>
            <person name="Cho S.-J."/>
            <person name="Edsinger-Gonzales E."/>
            <person name="Havlak P."/>
            <person name="Kuo D.-H."/>
            <person name="Larsson T."/>
            <person name="Lv J."/>
            <person name="Arendt D."/>
            <person name="Savage R."/>
            <person name="Osoegawa K."/>
            <person name="de Jong P."/>
            <person name="Lindberg D.R."/>
            <person name="Seaver E.C."/>
            <person name="Weisblat D.A."/>
            <person name="Putnam N.H."/>
            <person name="Grigoriev I.V."/>
            <person name="Rokhsar D.S."/>
        </authorList>
    </citation>
    <scope>NUCLEOTIDE SEQUENCE</scope>
</reference>
<dbReference type="OMA" id="HIEHIRY"/>
<keyword evidence="7" id="KW-1185">Reference proteome</keyword>
<accession>T1FW38</accession>
<dbReference type="RefSeq" id="XP_009029968.1">
    <property type="nucleotide sequence ID" value="XM_009031720.1"/>
</dbReference>
<evidence type="ECO:0000256" key="1">
    <source>
        <dbReference type="ARBA" id="ARBA00039495"/>
    </source>
</evidence>
<evidence type="ECO:0000256" key="3">
    <source>
        <dbReference type="RuleBase" id="RU363038"/>
    </source>
</evidence>
<keyword evidence="3" id="KW-0648">Protein biosynthesis</keyword>
<dbReference type="EMBL" id="AMQM01007891">
    <property type="status" value="NOT_ANNOTATED_CDS"/>
    <property type="molecule type" value="Genomic_DNA"/>
</dbReference>
<sequence>MDAGYIAEGFKRFGCKENLNEEPLHHLLNVYVRIHQQSQTDPSIHQDAMNFFKRLEEGDAEARKFWRMCRDVSFSEYQSMYKKLDVNFDVTHCESMYSKECGSIIEELKSKNFLLFRDGVGYVDLSTAGDHRQQNMHAPLLKSDGSSLYLTRDLASAQHRRKEFQAHKLYYVVENGQQQHFKLLSRCLEKCFDVRLNEDMHVKFGRVEGMSTRKGSAVFLSDLIRHARSTVKERMQARSTTKVTVEEDVDAVADALAVCGVVVFDLKQSRMNNYKFDWDEALNFNGDTGIFLQYTHARLNSSLLLNIQLFKAEI</sequence>
<keyword evidence="3" id="KW-0067">ATP-binding</keyword>
<reference evidence="6" key="3">
    <citation type="submission" date="2015-06" db="UniProtKB">
        <authorList>
            <consortium name="EnsemblMetazoa"/>
        </authorList>
    </citation>
    <scope>IDENTIFICATION</scope>
</reference>
<comment type="function">
    <text evidence="2">Catalyzes the attachment of arginine to tRNA(Arg) in a two-step reaction: arginine is first activated by ATP to form Arg-AMP and then transferred to the acceptor end of tRNA(Arg).</text>
</comment>
<dbReference type="eggNOG" id="KOG1195">
    <property type="taxonomic scope" value="Eukaryota"/>
</dbReference>
<keyword evidence="3" id="KW-0436">Ligase</keyword>
<dbReference type="EMBL" id="KB097687">
    <property type="protein sequence ID" value="ESN91891.1"/>
    <property type="molecule type" value="Genomic_DNA"/>
</dbReference>
<keyword evidence="3" id="KW-0030">Aminoacyl-tRNA synthetase</keyword>
<name>T1FW38_HELRO</name>
<dbReference type="InterPro" id="IPR014729">
    <property type="entry name" value="Rossmann-like_a/b/a_fold"/>
</dbReference>
<proteinExistence type="inferred from homology"/>
<evidence type="ECO:0000313" key="5">
    <source>
        <dbReference type="EMBL" id="ESN91891.1"/>
    </source>
</evidence>
<dbReference type="PANTHER" id="PTHR11956:SF11">
    <property type="entry name" value="ARGININE--TRNA LIGASE, MITOCHONDRIAL-RELATED"/>
    <property type="match status" value="1"/>
</dbReference>
<dbReference type="HOGENOM" id="CLU_886461_0_0_1"/>
<dbReference type="Gene3D" id="3.40.50.620">
    <property type="entry name" value="HUPs"/>
    <property type="match status" value="1"/>
</dbReference>
<dbReference type="GO" id="GO:0005524">
    <property type="term" value="F:ATP binding"/>
    <property type="evidence" value="ECO:0007669"/>
    <property type="project" value="UniProtKB-KW"/>
</dbReference>
<protein>
    <recommendedName>
        <fullName evidence="1">Probable arginine--tRNA ligase, mitochondrial</fullName>
    </recommendedName>
</protein>
<evidence type="ECO:0000313" key="7">
    <source>
        <dbReference type="Proteomes" id="UP000015101"/>
    </source>
</evidence>
<evidence type="ECO:0000256" key="2">
    <source>
        <dbReference type="ARBA" id="ARBA00049595"/>
    </source>
</evidence>
<dbReference type="InParanoid" id="T1FW38"/>
<evidence type="ECO:0000259" key="4">
    <source>
        <dbReference type="Pfam" id="PF00750"/>
    </source>
</evidence>
<evidence type="ECO:0000313" key="6">
    <source>
        <dbReference type="EnsemblMetazoa" id="HelroP194480"/>
    </source>
</evidence>
<gene>
    <name evidence="6" type="primary">20213034</name>
    <name evidence="5" type="ORF">HELRODRAFT_194480</name>
</gene>
<dbReference type="InterPro" id="IPR035684">
    <property type="entry name" value="ArgRS_core"/>
</dbReference>
<dbReference type="STRING" id="6412.T1FW38"/>
<dbReference type="OrthoDB" id="68056at2759"/>
<dbReference type="InterPro" id="IPR001278">
    <property type="entry name" value="Arg-tRNA-ligase"/>
</dbReference>
<comment type="similarity">
    <text evidence="3">Belongs to the class-I aminoacyl-tRNA synthetase family.</text>
</comment>
<dbReference type="Pfam" id="PF00750">
    <property type="entry name" value="tRNA-synt_1d"/>
    <property type="match status" value="1"/>
</dbReference>
<feature type="domain" description="Arginyl-tRNA synthetase catalytic core" evidence="4">
    <location>
        <begin position="4"/>
        <end position="278"/>
    </location>
</feature>
<dbReference type="Proteomes" id="UP000015101">
    <property type="component" value="Unassembled WGS sequence"/>
</dbReference>
<dbReference type="AlphaFoldDB" id="T1FW38"/>
<dbReference type="KEGG" id="hro:HELRODRAFT_194480"/>
<dbReference type="GO" id="GO:0004814">
    <property type="term" value="F:arginine-tRNA ligase activity"/>
    <property type="evidence" value="ECO:0007669"/>
    <property type="project" value="InterPro"/>
</dbReference>
<organism evidence="6 7">
    <name type="scientific">Helobdella robusta</name>
    <name type="common">Californian leech</name>
    <dbReference type="NCBI Taxonomy" id="6412"/>
    <lineage>
        <taxon>Eukaryota</taxon>
        <taxon>Metazoa</taxon>
        <taxon>Spiralia</taxon>
        <taxon>Lophotrochozoa</taxon>
        <taxon>Annelida</taxon>
        <taxon>Clitellata</taxon>
        <taxon>Hirudinea</taxon>
        <taxon>Rhynchobdellida</taxon>
        <taxon>Glossiphoniidae</taxon>
        <taxon>Helobdella</taxon>
    </lineage>
</organism>
<dbReference type="PANTHER" id="PTHR11956">
    <property type="entry name" value="ARGINYL-TRNA SYNTHETASE"/>
    <property type="match status" value="1"/>
</dbReference>
<dbReference type="EnsemblMetazoa" id="HelroT194480">
    <property type="protein sequence ID" value="HelroP194480"/>
    <property type="gene ID" value="HelroG194480"/>
</dbReference>
<dbReference type="SUPFAM" id="SSF52374">
    <property type="entry name" value="Nucleotidylyl transferase"/>
    <property type="match status" value="1"/>
</dbReference>
<dbReference type="GeneID" id="20213034"/>
<keyword evidence="3" id="KW-0547">Nucleotide-binding</keyword>
<dbReference type="CTD" id="20213034"/>